<keyword evidence="2" id="KW-0472">Membrane</keyword>
<proteinExistence type="predicted"/>
<dbReference type="AlphaFoldDB" id="A0A7H1B4K2"/>
<sequence>MGEKPENSKDGQDEVKEKKRLDLSVPQVAGSAVAAVVAAKLASSFGVYGTILGAGVVSALATCGGTVFQHFFKRTGEQIRDAAVQTKPKGRQVPVTAEGRPVPRTFRSDASMDATQVMTSKKAVATGVPQSAAGVLPTTTTWGRPSGADDDAWPADEDGTRILDTGAVADLLPDDPESDPERTRLLGTADPERTQLLAASPVDEATRLLRTADAGPYDPSGPLSPAEPELAGTGDDFTEGTVHRSRVKSWKRPLIAAALVFGVTMGGITTYELVSGHSFNGDSGSTTFRDAFTGHGKSSGDDTPAPGTSTRPSDGSSTGTEDSTRQQDGGAAQDGTADPSPSGSTGKGGGTDPDTGAGTGTGSGDDSGTDPGAGSGDEGASTSPTPTPTPSQSAGSGTGDEGSATGAAEGAAGAGGQPAAQ</sequence>
<feature type="transmembrane region" description="Helical" evidence="2">
    <location>
        <begin position="45"/>
        <end position="68"/>
    </location>
</feature>
<dbReference type="EMBL" id="CP061281">
    <property type="protein sequence ID" value="QNS03657.1"/>
    <property type="molecule type" value="Genomic_DNA"/>
</dbReference>
<feature type="compositionally biased region" description="Gly residues" evidence="1">
    <location>
        <begin position="412"/>
        <end position="421"/>
    </location>
</feature>
<feature type="transmembrane region" description="Helical" evidence="2">
    <location>
        <begin position="254"/>
        <end position="274"/>
    </location>
</feature>
<feature type="region of interest" description="Disordered" evidence="1">
    <location>
        <begin position="135"/>
        <end position="154"/>
    </location>
</feature>
<feature type="region of interest" description="Disordered" evidence="1">
    <location>
        <begin position="290"/>
        <end position="421"/>
    </location>
</feature>
<gene>
    <name evidence="3" type="ORF">IAG42_08460</name>
</gene>
<evidence type="ECO:0000256" key="1">
    <source>
        <dbReference type="SAM" id="MobiDB-lite"/>
    </source>
</evidence>
<dbReference type="Proteomes" id="UP000516428">
    <property type="component" value="Chromosome"/>
</dbReference>
<reference evidence="3 4" key="1">
    <citation type="submission" date="2020-09" db="EMBL/GenBank/DDBJ databases">
        <title>A novel species.</title>
        <authorList>
            <person name="Gao J."/>
        </authorList>
    </citation>
    <scope>NUCLEOTIDE SEQUENCE [LARGE SCALE GENOMIC DNA]</scope>
    <source>
        <strain evidence="3 4">CRXT-Y-14</strain>
    </source>
</reference>
<keyword evidence="2" id="KW-0812">Transmembrane</keyword>
<feature type="region of interest" description="Disordered" evidence="1">
    <location>
        <begin position="212"/>
        <end position="246"/>
    </location>
</feature>
<dbReference type="RefSeq" id="WP_188336409.1">
    <property type="nucleotide sequence ID" value="NZ_CP061281.1"/>
</dbReference>
<evidence type="ECO:0000313" key="3">
    <source>
        <dbReference type="EMBL" id="QNS03657.1"/>
    </source>
</evidence>
<evidence type="ECO:0000313" key="4">
    <source>
        <dbReference type="Proteomes" id="UP000516428"/>
    </source>
</evidence>
<evidence type="ECO:0000256" key="2">
    <source>
        <dbReference type="SAM" id="Phobius"/>
    </source>
</evidence>
<dbReference type="KEGG" id="sxn:IAG42_08460"/>
<keyword evidence="4" id="KW-1185">Reference proteome</keyword>
<accession>A0A7H1B4K2</accession>
<keyword evidence="2" id="KW-1133">Transmembrane helix</keyword>
<name>A0A7H1B4K2_9ACTN</name>
<protein>
    <submittedName>
        <fullName evidence="3">Uncharacterized protein</fullName>
    </submittedName>
</protein>
<feature type="compositionally biased region" description="Low complexity" evidence="1">
    <location>
        <begin position="379"/>
        <end position="411"/>
    </location>
</feature>
<feature type="compositionally biased region" description="Gly residues" evidence="1">
    <location>
        <begin position="345"/>
        <end position="377"/>
    </location>
</feature>
<organism evidence="3 4">
    <name type="scientific">Streptomyces xanthii</name>
    <dbReference type="NCBI Taxonomy" id="2768069"/>
    <lineage>
        <taxon>Bacteria</taxon>
        <taxon>Bacillati</taxon>
        <taxon>Actinomycetota</taxon>
        <taxon>Actinomycetes</taxon>
        <taxon>Kitasatosporales</taxon>
        <taxon>Streptomycetaceae</taxon>
        <taxon>Streptomyces</taxon>
    </lineage>
</organism>